<accession>A0ABW6ATT8</accession>
<dbReference type="EMBL" id="JBHUOM010000042">
    <property type="protein sequence ID" value="MFD2937655.1"/>
    <property type="molecule type" value="Genomic_DNA"/>
</dbReference>
<reference evidence="4" key="1">
    <citation type="journal article" date="2019" name="Int. J. Syst. Evol. Microbiol.">
        <title>The Global Catalogue of Microorganisms (GCM) 10K type strain sequencing project: providing services to taxonomists for standard genome sequencing and annotation.</title>
        <authorList>
            <consortium name="The Broad Institute Genomics Platform"/>
            <consortium name="The Broad Institute Genome Sequencing Center for Infectious Disease"/>
            <person name="Wu L."/>
            <person name="Ma J."/>
        </authorList>
    </citation>
    <scope>NUCLEOTIDE SEQUENCE [LARGE SCALE GENOMIC DNA]</scope>
    <source>
        <strain evidence="4">KCTC 52490</strain>
    </source>
</reference>
<gene>
    <name evidence="3" type="ORF">ACFS25_28050</name>
</gene>
<evidence type="ECO:0000313" key="4">
    <source>
        <dbReference type="Proteomes" id="UP001597512"/>
    </source>
</evidence>
<protein>
    <submittedName>
        <fullName evidence="3">Serine hydrolase</fullName>
    </submittedName>
</protein>
<dbReference type="RefSeq" id="WP_381507943.1">
    <property type="nucleotide sequence ID" value="NZ_JBHUOM010000042.1"/>
</dbReference>
<proteinExistence type="predicted"/>
<dbReference type="InterPro" id="IPR050491">
    <property type="entry name" value="AmpC-like"/>
</dbReference>
<dbReference type="SUPFAM" id="SSF56601">
    <property type="entry name" value="beta-lactamase/transpeptidase-like"/>
    <property type="match status" value="1"/>
</dbReference>
<keyword evidence="4" id="KW-1185">Reference proteome</keyword>
<keyword evidence="3" id="KW-0378">Hydrolase</keyword>
<dbReference type="Pfam" id="PF00144">
    <property type="entry name" value="Beta-lactamase"/>
    <property type="match status" value="1"/>
</dbReference>
<dbReference type="Pfam" id="PF11954">
    <property type="entry name" value="DUF3471"/>
    <property type="match status" value="1"/>
</dbReference>
<sequence>MNFPGKVGLLFVLLVSQWIKGWTQPITARQLDQLVQRNRTLCHIPGIAVAIIKDGKLIHCKGYGLRSLRTKQPVTPQTLFGIASNSKAFTAAAIALLMEEGKLQWDDRVNKYLPNFRLYDTLASQQLTIRDLVSHRSGLPTQAGDLMHDPDSTNFTLEDILYNQRFIRPASSFRSQFAYSNNGYLVAGAIVARVSGMSWENFVEQRILGPLGMTQSAASFQGCQTNPNLIDAHKRIGDSVRVVARYGSTLDDAAGGIYSSIEEMSRWVLLFLNQGRYGPALSKRFLPEPLLADLVAPQTIIPVQQPGSYRTHFAAYGLGWFLSDVKGYKEIAHSGQDVGMVSAVTMVPELGLGVIVLTNSESGAASAINDQIVDSYIGIVGQDRTGIMYQREQAQQRATQTILDSIQQQVARQASVSQADLASYVGVYRDRWFGKIDITLRDHQLWFASERSPQLRGYMRPFGAAQFVIKWQNPELDSGVLVRFGSSLRSTTSSFVLRELTSTTGHAYDDLRFERIPK</sequence>
<dbReference type="PANTHER" id="PTHR46825">
    <property type="entry name" value="D-ALANYL-D-ALANINE-CARBOXYPEPTIDASE/ENDOPEPTIDASE AMPH"/>
    <property type="match status" value="1"/>
</dbReference>
<dbReference type="InterPro" id="IPR012338">
    <property type="entry name" value="Beta-lactam/transpept-like"/>
</dbReference>
<feature type="domain" description="Peptidase S12 Pab87-related C-terminal" evidence="2">
    <location>
        <begin position="414"/>
        <end position="485"/>
    </location>
</feature>
<organism evidence="3 4">
    <name type="scientific">Spirosoma flavum</name>
    <dbReference type="NCBI Taxonomy" id="2048557"/>
    <lineage>
        <taxon>Bacteria</taxon>
        <taxon>Pseudomonadati</taxon>
        <taxon>Bacteroidota</taxon>
        <taxon>Cytophagia</taxon>
        <taxon>Cytophagales</taxon>
        <taxon>Cytophagaceae</taxon>
        <taxon>Spirosoma</taxon>
    </lineage>
</organism>
<name>A0ABW6ATT8_9BACT</name>
<dbReference type="InterPro" id="IPR021860">
    <property type="entry name" value="Peptidase_S12_Pab87-rel_C"/>
</dbReference>
<dbReference type="GO" id="GO:0016787">
    <property type="term" value="F:hydrolase activity"/>
    <property type="evidence" value="ECO:0007669"/>
    <property type="project" value="UniProtKB-KW"/>
</dbReference>
<feature type="domain" description="Beta-lactamase-related" evidence="1">
    <location>
        <begin position="31"/>
        <end position="368"/>
    </location>
</feature>
<dbReference type="InterPro" id="IPR001466">
    <property type="entry name" value="Beta-lactam-related"/>
</dbReference>
<dbReference type="Gene3D" id="3.40.710.10">
    <property type="entry name" value="DD-peptidase/beta-lactamase superfamily"/>
    <property type="match status" value="1"/>
</dbReference>
<evidence type="ECO:0000259" key="2">
    <source>
        <dbReference type="Pfam" id="PF11954"/>
    </source>
</evidence>
<dbReference type="Proteomes" id="UP001597512">
    <property type="component" value="Unassembled WGS sequence"/>
</dbReference>
<dbReference type="PANTHER" id="PTHR46825:SF15">
    <property type="entry name" value="BETA-LACTAMASE-RELATED DOMAIN-CONTAINING PROTEIN"/>
    <property type="match status" value="1"/>
</dbReference>
<dbReference type="Gene3D" id="2.40.128.600">
    <property type="match status" value="1"/>
</dbReference>
<evidence type="ECO:0000259" key="1">
    <source>
        <dbReference type="Pfam" id="PF00144"/>
    </source>
</evidence>
<evidence type="ECO:0000313" key="3">
    <source>
        <dbReference type="EMBL" id="MFD2937655.1"/>
    </source>
</evidence>
<comment type="caution">
    <text evidence="3">The sequence shown here is derived from an EMBL/GenBank/DDBJ whole genome shotgun (WGS) entry which is preliminary data.</text>
</comment>